<keyword evidence="1" id="KW-1133">Transmembrane helix</keyword>
<proteinExistence type="predicted"/>
<evidence type="ECO:0000313" key="3">
    <source>
        <dbReference type="Proteomes" id="UP000034071"/>
    </source>
</evidence>
<name>A0A0F6TSC2_9GAMM</name>
<keyword evidence="3" id="KW-1185">Reference proteome</keyword>
<sequence>MPKFRPLSKFTLSCYLIAVIIIGFILANDYWNWFEFPVKLRVGLLVAAVIIGLSGSLFSIVKQLKGMFQSKR</sequence>
<dbReference type="AlphaFoldDB" id="A0A0F6TSC2"/>
<reference evidence="2 3" key="1">
    <citation type="submission" date="2015-02" db="EMBL/GenBank/DDBJ databases">
        <title>Complete genome sequence of Kangiella geojedonensis strain YCS-5T.</title>
        <authorList>
            <person name="Kim K.M."/>
        </authorList>
    </citation>
    <scope>NUCLEOTIDE SEQUENCE [LARGE SCALE GENOMIC DNA]</scope>
    <source>
        <strain evidence="2 3">YCS-5</strain>
    </source>
</reference>
<dbReference type="OrthoDB" id="9902903at2"/>
<dbReference type="EMBL" id="CP010975">
    <property type="protein sequence ID" value="AKE53099.1"/>
    <property type="molecule type" value="Genomic_DNA"/>
</dbReference>
<evidence type="ECO:0000313" key="2">
    <source>
        <dbReference type="EMBL" id="AKE53099.1"/>
    </source>
</evidence>
<accession>A0A0F6TSC2</accession>
<dbReference type="Proteomes" id="UP000034071">
    <property type="component" value="Chromosome"/>
</dbReference>
<feature type="transmembrane region" description="Helical" evidence="1">
    <location>
        <begin position="12"/>
        <end position="31"/>
    </location>
</feature>
<protein>
    <submittedName>
        <fullName evidence="2">Uncharacterized protein</fullName>
    </submittedName>
</protein>
<feature type="transmembrane region" description="Helical" evidence="1">
    <location>
        <begin position="43"/>
        <end position="61"/>
    </location>
</feature>
<keyword evidence="1" id="KW-0812">Transmembrane</keyword>
<gene>
    <name evidence="2" type="ORF">TQ33_2173</name>
</gene>
<dbReference type="KEGG" id="kge:TQ33_2173"/>
<organism evidence="2 3">
    <name type="scientific">Kangiella geojedonensis</name>
    <dbReference type="NCBI Taxonomy" id="914150"/>
    <lineage>
        <taxon>Bacteria</taxon>
        <taxon>Pseudomonadati</taxon>
        <taxon>Pseudomonadota</taxon>
        <taxon>Gammaproteobacteria</taxon>
        <taxon>Kangiellales</taxon>
        <taxon>Kangiellaceae</taxon>
        <taxon>Kangiella</taxon>
    </lineage>
</organism>
<dbReference type="HOGENOM" id="CLU_2716987_0_0_6"/>
<keyword evidence="1" id="KW-0472">Membrane</keyword>
<evidence type="ECO:0000256" key="1">
    <source>
        <dbReference type="SAM" id="Phobius"/>
    </source>
</evidence>
<dbReference type="STRING" id="914150.TQ33_2173"/>
<dbReference type="RefSeq" id="WP_046562081.1">
    <property type="nucleotide sequence ID" value="NZ_CP010975.1"/>
</dbReference>